<proteinExistence type="predicted"/>
<organism evidence="2 3">
    <name type="scientific">Hymenoscyphus albidus</name>
    <dbReference type="NCBI Taxonomy" id="595503"/>
    <lineage>
        <taxon>Eukaryota</taxon>
        <taxon>Fungi</taxon>
        <taxon>Dikarya</taxon>
        <taxon>Ascomycota</taxon>
        <taxon>Pezizomycotina</taxon>
        <taxon>Leotiomycetes</taxon>
        <taxon>Helotiales</taxon>
        <taxon>Helotiaceae</taxon>
        <taxon>Hymenoscyphus</taxon>
    </lineage>
</organism>
<accession>A0A9N9LMD1</accession>
<evidence type="ECO:0000313" key="3">
    <source>
        <dbReference type="Proteomes" id="UP000701801"/>
    </source>
</evidence>
<evidence type="ECO:0000313" key="2">
    <source>
        <dbReference type="EMBL" id="CAG8976883.1"/>
    </source>
</evidence>
<feature type="region of interest" description="Disordered" evidence="1">
    <location>
        <begin position="257"/>
        <end position="281"/>
    </location>
</feature>
<keyword evidence="3" id="KW-1185">Reference proteome</keyword>
<evidence type="ECO:0000256" key="1">
    <source>
        <dbReference type="SAM" id="MobiDB-lite"/>
    </source>
</evidence>
<feature type="compositionally biased region" description="Polar residues" evidence="1">
    <location>
        <begin position="22"/>
        <end position="34"/>
    </location>
</feature>
<dbReference type="OrthoDB" id="5327145at2759"/>
<dbReference type="AlphaFoldDB" id="A0A9N9LMD1"/>
<dbReference type="EMBL" id="CAJVRM010000195">
    <property type="protein sequence ID" value="CAG8976883.1"/>
    <property type="molecule type" value="Genomic_DNA"/>
</dbReference>
<feature type="region of interest" description="Disordered" evidence="1">
    <location>
        <begin position="1"/>
        <end position="47"/>
    </location>
</feature>
<feature type="region of interest" description="Disordered" evidence="1">
    <location>
        <begin position="109"/>
        <end position="135"/>
    </location>
</feature>
<sequence>MLSVRDQENLVHGHQTAAASKPLNQSTRSLQPKTPGNKYPKTPLRVPLNDENALGIFGGKSVKGKGLENLMNTGKKGATLDKNSFVTPAPGTRNRAPLGMKTTNAKAKAFQTPSGPAPGKDVEKTQQMQTSARRPKRAIYADAVKLEVHGDEIPLQERDLEVEYAPPRPRDIPYQSEDFPANCLNYDFIKPGNLMKGALSSHRQQVDAQGRTRLDRELEESYERSARNADERILKIMQEEEWTVGDVPETFRHLRKKEPEQSNKNGAGNVKKVATRAQKAPATIVSRRAASALSVIPKLTSTQVKAEKPAPNPKGLISFLSRPKPIPLPITAPSTLRNSAAVNTSKSTIGYSKGRSASGALHKAHVEQNTAVGPQKRAGGGLTRSVSDMSQASDRTMTPARFAKQGHDTDEWKKRLSFLSAFDVDEEDLEPGLRGVMPDSLRAQDEEDEEFVLTLM</sequence>
<dbReference type="Proteomes" id="UP000701801">
    <property type="component" value="Unassembled WGS sequence"/>
</dbReference>
<feature type="region of interest" description="Disordered" evidence="1">
    <location>
        <begin position="353"/>
        <end position="395"/>
    </location>
</feature>
<gene>
    <name evidence="2" type="ORF">HYALB_00003494</name>
</gene>
<protein>
    <submittedName>
        <fullName evidence="2">Uncharacterized protein</fullName>
    </submittedName>
</protein>
<name>A0A9N9LMD1_9HELO</name>
<reference evidence="2" key="1">
    <citation type="submission" date="2021-07" db="EMBL/GenBank/DDBJ databases">
        <authorList>
            <person name="Durling M."/>
        </authorList>
    </citation>
    <scope>NUCLEOTIDE SEQUENCE</scope>
</reference>
<comment type="caution">
    <text evidence="2">The sequence shown here is derived from an EMBL/GenBank/DDBJ whole genome shotgun (WGS) entry which is preliminary data.</text>
</comment>
<feature type="compositionally biased region" description="Polar residues" evidence="1">
    <location>
        <begin position="384"/>
        <end position="395"/>
    </location>
</feature>
<feature type="compositionally biased region" description="Basic and acidic residues" evidence="1">
    <location>
        <begin position="1"/>
        <end position="11"/>
    </location>
</feature>